<reference evidence="3" key="1">
    <citation type="submission" date="2014-02" db="EMBL/GenBank/DDBJ databases">
        <authorList>
            <person name="Gan H."/>
        </authorList>
    </citation>
    <scope>NUCLEOTIDE SEQUENCE [LARGE SCALE GENOMIC DNA]</scope>
    <source>
        <strain evidence="3">S1</strain>
    </source>
</reference>
<dbReference type="Gene3D" id="1.10.1200.10">
    <property type="entry name" value="ACP-like"/>
    <property type="match status" value="1"/>
</dbReference>
<dbReference type="Proteomes" id="UP000028878">
    <property type="component" value="Unassembled WGS sequence"/>
</dbReference>
<sequence length="76" mass="8488">MPQVRALIASVLRIDPAQVRDEDTSETLQNWDSLSSAMLASEIEIVHDITLDDSEIEQITSVRAVRELLARHGLSM</sequence>
<evidence type="ECO:0000313" key="2">
    <source>
        <dbReference type="EMBL" id="CDN89850.1"/>
    </source>
</evidence>
<feature type="domain" description="Carrier" evidence="1">
    <location>
        <begin position="1"/>
        <end position="73"/>
    </location>
</feature>
<dbReference type="RefSeq" id="WP_009515763.1">
    <property type="nucleotide sequence ID" value="NZ_CCAE010000055.1"/>
</dbReference>
<proteinExistence type="predicted"/>
<evidence type="ECO:0000259" key="1">
    <source>
        <dbReference type="PROSITE" id="PS50075"/>
    </source>
</evidence>
<organism evidence="2 3">
    <name type="scientific">Hydrogenophaga intermedia</name>
    <dbReference type="NCBI Taxonomy" id="65786"/>
    <lineage>
        <taxon>Bacteria</taxon>
        <taxon>Pseudomonadati</taxon>
        <taxon>Pseudomonadota</taxon>
        <taxon>Betaproteobacteria</taxon>
        <taxon>Burkholderiales</taxon>
        <taxon>Comamonadaceae</taxon>
        <taxon>Hydrogenophaga</taxon>
    </lineage>
</organism>
<dbReference type="AlphaFoldDB" id="A0A1L1PKE2"/>
<dbReference type="Pfam" id="PF00550">
    <property type="entry name" value="PP-binding"/>
    <property type="match status" value="1"/>
</dbReference>
<gene>
    <name evidence="2" type="ORF">BN948_04290</name>
</gene>
<evidence type="ECO:0000313" key="3">
    <source>
        <dbReference type="Proteomes" id="UP000028878"/>
    </source>
</evidence>
<keyword evidence="3" id="KW-1185">Reference proteome</keyword>
<name>A0A1L1PKE2_HYDIT</name>
<reference evidence="3" key="2">
    <citation type="submission" date="2014-11" db="EMBL/GenBank/DDBJ databases">
        <title>Draft genome sequence of Hydrogenophaga intermedia S1.</title>
        <authorList>
            <person name="Gan H.M."/>
            <person name="Chew T.H."/>
            <person name="Stolz A."/>
        </authorList>
    </citation>
    <scope>NUCLEOTIDE SEQUENCE [LARGE SCALE GENOMIC DNA]</scope>
    <source>
        <strain evidence="3">S1</strain>
    </source>
</reference>
<accession>A0A1L1PKE2</accession>
<dbReference type="PROSITE" id="PS50075">
    <property type="entry name" value="CARRIER"/>
    <property type="match status" value="1"/>
</dbReference>
<protein>
    <recommendedName>
        <fullName evidence="1">Carrier domain-containing protein</fullName>
    </recommendedName>
</protein>
<dbReference type="InterPro" id="IPR009081">
    <property type="entry name" value="PP-bd_ACP"/>
</dbReference>
<dbReference type="EMBL" id="CCAE010000055">
    <property type="protein sequence ID" value="CDN89850.1"/>
    <property type="molecule type" value="Genomic_DNA"/>
</dbReference>
<dbReference type="SUPFAM" id="SSF47336">
    <property type="entry name" value="ACP-like"/>
    <property type="match status" value="1"/>
</dbReference>
<dbReference type="InterPro" id="IPR036736">
    <property type="entry name" value="ACP-like_sf"/>
</dbReference>